<dbReference type="OrthoDB" id="691550at2"/>
<comment type="similarity">
    <text evidence="7">Belongs to the TonB-dependent receptor family.</text>
</comment>
<dbReference type="NCBIfam" id="TIGR04056">
    <property type="entry name" value="OMP_RagA_SusC"/>
    <property type="match status" value="1"/>
</dbReference>
<dbReference type="Gene3D" id="2.60.40.1120">
    <property type="entry name" value="Carboxypeptidase-like, regulatory domain"/>
    <property type="match status" value="1"/>
</dbReference>
<keyword evidence="6 7" id="KW-0998">Cell outer membrane</keyword>
<evidence type="ECO:0000256" key="3">
    <source>
        <dbReference type="ARBA" id="ARBA00022452"/>
    </source>
</evidence>
<dbReference type="InterPro" id="IPR023996">
    <property type="entry name" value="TonB-dep_OMP_SusC/RagA"/>
</dbReference>
<name>A0A363NWJ3_9SPHI</name>
<evidence type="ECO:0000256" key="6">
    <source>
        <dbReference type="ARBA" id="ARBA00023237"/>
    </source>
</evidence>
<keyword evidence="5 7" id="KW-0472">Membrane</keyword>
<dbReference type="SUPFAM" id="SSF56935">
    <property type="entry name" value="Porins"/>
    <property type="match status" value="1"/>
</dbReference>
<evidence type="ECO:0000256" key="4">
    <source>
        <dbReference type="ARBA" id="ARBA00022692"/>
    </source>
</evidence>
<reference evidence="8 9" key="1">
    <citation type="submission" date="2018-04" db="EMBL/GenBank/DDBJ databases">
        <title>Sphingobacterium sp. M46 Genome.</title>
        <authorList>
            <person name="Cheng J."/>
            <person name="Li Y."/>
        </authorList>
    </citation>
    <scope>NUCLEOTIDE SEQUENCE [LARGE SCALE GENOMIC DNA]</scope>
    <source>
        <strain evidence="8 9">M46</strain>
    </source>
</reference>
<dbReference type="AlphaFoldDB" id="A0A363NWJ3"/>
<dbReference type="EMBL" id="QCXX01000002">
    <property type="protein sequence ID" value="PUV25165.1"/>
    <property type="molecule type" value="Genomic_DNA"/>
</dbReference>
<dbReference type="RefSeq" id="WP_108633498.1">
    <property type="nucleotide sequence ID" value="NZ_QCXX01000002.1"/>
</dbReference>
<dbReference type="InterPro" id="IPR036942">
    <property type="entry name" value="Beta-barrel_TonB_sf"/>
</dbReference>
<dbReference type="PROSITE" id="PS52016">
    <property type="entry name" value="TONB_DEPENDENT_REC_3"/>
    <property type="match status" value="1"/>
</dbReference>
<keyword evidence="2 7" id="KW-0813">Transport</keyword>
<dbReference type="Gene3D" id="2.40.170.20">
    <property type="entry name" value="TonB-dependent receptor, beta-barrel domain"/>
    <property type="match status" value="1"/>
</dbReference>
<gene>
    <name evidence="8" type="ORF">DCO56_09510</name>
</gene>
<evidence type="ECO:0000313" key="9">
    <source>
        <dbReference type="Proteomes" id="UP000250831"/>
    </source>
</evidence>
<evidence type="ECO:0000313" key="8">
    <source>
        <dbReference type="EMBL" id="PUV25165.1"/>
    </source>
</evidence>
<dbReference type="SUPFAM" id="SSF49464">
    <property type="entry name" value="Carboxypeptidase regulatory domain-like"/>
    <property type="match status" value="1"/>
</dbReference>
<dbReference type="Proteomes" id="UP000250831">
    <property type="component" value="Unassembled WGS sequence"/>
</dbReference>
<keyword evidence="4 7" id="KW-0812">Transmembrane</keyword>
<keyword evidence="9" id="KW-1185">Reference proteome</keyword>
<evidence type="ECO:0000256" key="1">
    <source>
        <dbReference type="ARBA" id="ARBA00004571"/>
    </source>
</evidence>
<dbReference type="InterPro" id="IPR037066">
    <property type="entry name" value="Plug_dom_sf"/>
</dbReference>
<dbReference type="InterPro" id="IPR039426">
    <property type="entry name" value="TonB-dep_rcpt-like"/>
</dbReference>
<protein>
    <submittedName>
        <fullName evidence="8">Uncharacterized protein</fullName>
    </submittedName>
</protein>
<sequence>MTNRSNLVSALLDKVAHLASINGAGKNNSKKVQFAWDKKYPFDCIVYSLRQMMSVCTPVPMPRSGKGMIQLALNLHFLVFNVIICLSKALKNKQALLILVCLFHMFSLSAQTPRKDSGAEGSFSISGTVVSSVDGKPVQGVSIRAEGEKGRTSSNKDGSFILSVSNPKGIISFSHVGYKRLEISYTAGVSLNVKLIPLENQLEEVEVVSTGYQKIPKERAAGSFELINNSQLNKRIGATIMDRLENVSVSLRIDKDYLYQDRMQYAGIPQYNFDIRGRSAISGAATRTIILDNAVFDGDLRDINPNDIESVSILKDAVAASIWGTYGGGGVIVLTTKKGNYNAPFNLSFTTNQTISKRPNIYKLPYLNSNSFIDYEIDLFNKGYFDYGLSDTYSYSTLSPVVELLGQMRGGSITEQEVMTKINQYRQYDTRDDYYKYVYRPAFQQQYALSLAGGNRTTAYRLSLGLDDSKNSVITSSNNRMTVKSSVKVIPTKNMELNADVTFSKVHARDFSNNQVISYRGTNAVGYEWPYLKLVDDNGNPIAVDIVPIRSVYRDTAGNGKLLNWDFNPLAEVDQNYQITDPKDFMINLNLAYKIFPELKVNTSYIFQDNSGPITDWTGQNSFWARHLVNFYTKWDDNGIIQRPIPVGDMIQFVSKSTKSQTARVQFDYNTISKNGLHRIDAIIGGEIRQRQQSSNSSTLYGYNKDNLNYQQVDYTKEYPVLNLGFGGSLIPDGVYLEDLVNRYISYYGNLNYTYRDKYVFSGSFRQDASNLFGAGANNKWQPLWSLGGSWVASKESFIKNDLFSLLKLRASYGFVGRANPSFSGLPLLSYNGFDNITGLPYASITSPANPSLGWEKIETLNLALDFSLWKDRIAGSLDFYHKNSKELIAQIQIDPTTGFEGVRKNGGMLKAKGFELTLNSKNIIGSLFNWNSRFLLSRNRTMVSSYPYKMPYASSVASQSGAVNSYLLEGYDEGAVFVFPFAGLDPENGDPLGYLDGQVSKDYSKILYGPLDQLKYIGSGRPIYYSSLENEFSVGNLSVSFNLQARLKFFFMRQGFSDSMMAMYRLGYADYDDRWKNPGDELTTNVPSSVYPIDSFRDEFYNKSEARVVKGDNIRLQDISLSYRLGKMNKIKNISVHAFIKNMNVILWKANKLGIDPEYRDAVPLPLTVSFGAKMDL</sequence>
<evidence type="ECO:0000256" key="7">
    <source>
        <dbReference type="PROSITE-ProRule" id="PRU01360"/>
    </source>
</evidence>
<proteinExistence type="inferred from homology"/>
<evidence type="ECO:0000256" key="2">
    <source>
        <dbReference type="ARBA" id="ARBA00022448"/>
    </source>
</evidence>
<comment type="subcellular location">
    <subcellularLocation>
        <location evidence="1 7">Cell outer membrane</location>
        <topology evidence="1 7">Multi-pass membrane protein</topology>
    </subcellularLocation>
</comment>
<evidence type="ECO:0000256" key="5">
    <source>
        <dbReference type="ARBA" id="ARBA00023136"/>
    </source>
</evidence>
<organism evidence="8 9">
    <name type="scientific">Sphingobacterium athyrii</name>
    <dbReference type="NCBI Taxonomy" id="2152717"/>
    <lineage>
        <taxon>Bacteria</taxon>
        <taxon>Pseudomonadati</taxon>
        <taxon>Bacteroidota</taxon>
        <taxon>Sphingobacteriia</taxon>
        <taxon>Sphingobacteriales</taxon>
        <taxon>Sphingobacteriaceae</taxon>
        <taxon>Sphingobacterium</taxon>
    </lineage>
</organism>
<comment type="caution">
    <text evidence="8">The sequence shown here is derived from an EMBL/GenBank/DDBJ whole genome shotgun (WGS) entry which is preliminary data.</text>
</comment>
<keyword evidence="3 7" id="KW-1134">Transmembrane beta strand</keyword>
<dbReference type="Pfam" id="PF13715">
    <property type="entry name" value="CarbopepD_reg_2"/>
    <property type="match status" value="1"/>
</dbReference>
<dbReference type="Gene3D" id="2.170.130.10">
    <property type="entry name" value="TonB-dependent receptor, plug domain"/>
    <property type="match status" value="1"/>
</dbReference>
<accession>A0A363NWJ3</accession>
<dbReference type="GO" id="GO:0009279">
    <property type="term" value="C:cell outer membrane"/>
    <property type="evidence" value="ECO:0007669"/>
    <property type="project" value="UniProtKB-SubCell"/>
</dbReference>
<dbReference type="InterPro" id="IPR008969">
    <property type="entry name" value="CarboxyPept-like_regulatory"/>
</dbReference>